<dbReference type="PIRSF" id="PIRSF000390">
    <property type="entry name" value="PLP_StrS"/>
    <property type="match status" value="1"/>
</dbReference>
<dbReference type="PANTHER" id="PTHR30244">
    <property type="entry name" value="TRANSAMINASE"/>
    <property type="match status" value="1"/>
</dbReference>
<evidence type="ECO:0000313" key="4">
    <source>
        <dbReference type="Proteomes" id="UP001399917"/>
    </source>
</evidence>
<keyword evidence="2" id="KW-0663">Pyridoxal phosphate</keyword>
<gene>
    <name evidence="3" type="ORF">GCM10022404_21110</name>
</gene>
<organism evidence="3 4">
    <name type="scientific">Celeribacter arenosi</name>
    <dbReference type="NCBI Taxonomy" id="792649"/>
    <lineage>
        <taxon>Bacteria</taxon>
        <taxon>Pseudomonadati</taxon>
        <taxon>Pseudomonadota</taxon>
        <taxon>Alphaproteobacteria</taxon>
        <taxon>Rhodobacterales</taxon>
        <taxon>Roseobacteraceae</taxon>
        <taxon>Celeribacter</taxon>
    </lineage>
</organism>
<dbReference type="Gene3D" id="3.90.1150.10">
    <property type="entry name" value="Aspartate Aminotransferase, domain 1"/>
    <property type="match status" value="1"/>
</dbReference>
<sequence>MSEEIFTGNFTQQEPIPDRAIERAVEVLRTGRLHRYNVLPGEKGDVALLEEEFAAFTGAKYCLAVASGGYALGCALRALGVGAGDKVLTNAFTLAPVPGAIAALGAEPVFVGVTEDLTIDLDDLSVKIAESGAKVLMLSHMRGHIVDMDALMYLCTGSGVEVIEDCAHTMGAAWGGVPSGRHGSIGCFSTQTYKHINSGEGGLLITDDEDVAARAVLLSGSYMLFDRHSAAPGPDVFEKVKYDTPNVSGRMDNLRAAILRVQLENLSTQVDKWNARYRVVEEGLAGTTGLTLTRRGNAETFVGSSIQFLLLDWPDAEIEGVVARCAKRGVELKWFGAPEPVAFTSRYDSWRYAKPQPLPDSDRVLRAIVDMRLPLTFSLEDCAKIARIIRDEVLRRTPQ</sequence>
<dbReference type="Pfam" id="PF01041">
    <property type="entry name" value="DegT_DnrJ_EryC1"/>
    <property type="match status" value="1"/>
</dbReference>
<dbReference type="InterPro" id="IPR015422">
    <property type="entry name" value="PyrdxlP-dep_Trfase_small"/>
</dbReference>
<dbReference type="InterPro" id="IPR015421">
    <property type="entry name" value="PyrdxlP-dep_Trfase_major"/>
</dbReference>
<dbReference type="InterPro" id="IPR015424">
    <property type="entry name" value="PyrdxlP-dep_Trfase"/>
</dbReference>
<reference evidence="4" key="1">
    <citation type="journal article" date="2019" name="Int. J. Syst. Evol. Microbiol.">
        <title>The Global Catalogue of Microorganisms (GCM) 10K type strain sequencing project: providing services to taxonomists for standard genome sequencing and annotation.</title>
        <authorList>
            <consortium name="The Broad Institute Genomics Platform"/>
            <consortium name="The Broad Institute Genome Sequencing Center for Infectious Disease"/>
            <person name="Wu L."/>
            <person name="Ma J."/>
        </authorList>
    </citation>
    <scope>NUCLEOTIDE SEQUENCE [LARGE SCALE GENOMIC DNA]</scope>
    <source>
        <strain evidence="4">JCM 17190</strain>
    </source>
</reference>
<evidence type="ECO:0000256" key="1">
    <source>
        <dbReference type="ARBA" id="ARBA00037999"/>
    </source>
</evidence>
<dbReference type="GO" id="GO:0008483">
    <property type="term" value="F:transaminase activity"/>
    <property type="evidence" value="ECO:0007669"/>
    <property type="project" value="UniProtKB-KW"/>
</dbReference>
<dbReference type="SUPFAM" id="SSF53383">
    <property type="entry name" value="PLP-dependent transferases"/>
    <property type="match status" value="1"/>
</dbReference>
<evidence type="ECO:0000313" key="3">
    <source>
        <dbReference type="EMBL" id="GAA3870950.1"/>
    </source>
</evidence>
<keyword evidence="3" id="KW-0808">Transferase</keyword>
<dbReference type="RefSeq" id="WP_344847075.1">
    <property type="nucleotide sequence ID" value="NZ_BAABDF010000007.1"/>
</dbReference>
<accession>A0ABP7KBW3</accession>
<dbReference type="EMBL" id="BAABDF010000007">
    <property type="protein sequence ID" value="GAA3870950.1"/>
    <property type="molecule type" value="Genomic_DNA"/>
</dbReference>
<dbReference type="InterPro" id="IPR000653">
    <property type="entry name" value="DegT/StrS_aminotransferase"/>
</dbReference>
<comment type="similarity">
    <text evidence="1 2">Belongs to the DegT/DnrJ/EryC1 family.</text>
</comment>
<dbReference type="Gene3D" id="3.40.640.10">
    <property type="entry name" value="Type I PLP-dependent aspartate aminotransferase-like (Major domain)"/>
    <property type="match status" value="1"/>
</dbReference>
<dbReference type="PANTHER" id="PTHR30244:SF34">
    <property type="entry name" value="DTDP-4-AMINO-4,6-DIDEOXYGALACTOSE TRANSAMINASE"/>
    <property type="match status" value="1"/>
</dbReference>
<protein>
    <submittedName>
        <fullName evidence="3">Aminotransferase class I/II-fold pyridoxal phosphate-dependent enzyme</fullName>
    </submittedName>
</protein>
<proteinExistence type="inferred from homology"/>
<comment type="caution">
    <text evidence="3">The sequence shown here is derived from an EMBL/GenBank/DDBJ whole genome shotgun (WGS) entry which is preliminary data.</text>
</comment>
<name>A0ABP7KBW3_9RHOB</name>
<keyword evidence="3" id="KW-0032">Aminotransferase</keyword>
<dbReference type="Proteomes" id="UP001399917">
    <property type="component" value="Unassembled WGS sequence"/>
</dbReference>
<evidence type="ECO:0000256" key="2">
    <source>
        <dbReference type="RuleBase" id="RU004508"/>
    </source>
</evidence>
<keyword evidence="4" id="KW-1185">Reference proteome</keyword>